<organism evidence="10 11">
    <name type="scientific">Aminivibrio pyruvatiphilus</name>
    <dbReference type="NCBI Taxonomy" id="1005740"/>
    <lineage>
        <taxon>Bacteria</taxon>
        <taxon>Thermotogati</taxon>
        <taxon>Synergistota</taxon>
        <taxon>Synergistia</taxon>
        <taxon>Synergistales</taxon>
        <taxon>Aminobacteriaceae</taxon>
        <taxon>Aminivibrio</taxon>
    </lineage>
</organism>
<feature type="transmembrane region" description="Helical" evidence="8">
    <location>
        <begin position="6"/>
        <end position="24"/>
    </location>
</feature>
<feature type="transmembrane region" description="Helical" evidence="8">
    <location>
        <begin position="356"/>
        <end position="376"/>
    </location>
</feature>
<name>A0A4R8M203_9BACT</name>
<keyword evidence="3" id="KW-1003">Cell membrane</keyword>
<evidence type="ECO:0000256" key="1">
    <source>
        <dbReference type="ARBA" id="ARBA00004651"/>
    </source>
</evidence>
<comment type="caution">
    <text evidence="10">The sequence shown here is derived from an EMBL/GenBank/DDBJ whole genome shotgun (WGS) entry which is preliminary data.</text>
</comment>
<dbReference type="NCBIfam" id="NF006240">
    <property type="entry name" value="PRK08376.1"/>
    <property type="match status" value="1"/>
</dbReference>
<gene>
    <name evidence="10" type="ORF">C8D99_11729</name>
</gene>
<keyword evidence="11" id="KW-1185">Reference proteome</keyword>
<evidence type="ECO:0000256" key="7">
    <source>
        <dbReference type="RuleBase" id="RU000320"/>
    </source>
</evidence>
<feature type="transmembrane region" description="Helical" evidence="8">
    <location>
        <begin position="84"/>
        <end position="111"/>
    </location>
</feature>
<evidence type="ECO:0000256" key="6">
    <source>
        <dbReference type="ARBA" id="ARBA00023136"/>
    </source>
</evidence>
<evidence type="ECO:0000256" key="4">
    <source>
        <dbReference type="ARBA" id="ARBA00022692"/>
    </source>
</evidence>
<keyword evidence="5 8" id="KW-1133">Transmembrane helix</keyword>
<proteinExistence type="inferred from homology"/>
<comment type="subcellular location">
    <subcellularLocation>
        <location evidence="1">Cell membrane</location>
        <topology evidence="1">Multi-pass membrane protein</topology>
    </subcellularLocation>
    <subcellularLocation>
        <location evidence="7">Membrane</location>
        <topology evidence="7">Multi-pass membrane protein</topology>
    </subcellularLocation>
</comment>
<evidence type="ECO:0000256" key="3">
    <source>
        <dbReference type="ARBA" id="ARBA00022475"/>
    </source>
</evidence>
<accession>A0A4R8M203</accession>
<evidence type="ECO:0000256" key="5">
    <source>
        <dbReference type="ARBA" id="ARBA00022989"/>
    </source>
</evidence>
<feature type="transmembrane region" description="Helical" evidence="8">
    <location>
        <begin position="472"/>
        <end position="493"/>
    </location>
</feature>
<dbReference type="EMBL" id="SORI01000017">
    <property type="protein sequence ID" value="TDY56728.1"/>
    <property type="molecule type" value="Genomic_DNA"/>
</dbReference>
<feature type="transmembrane region" description="Helical" evidence="8">
    <location>
        <begin position="36"/>
        <end position="64"/>
    </location>
</feature>
<feature type="transmembrane region" description="Helical" evidence="8">
    <location>
        <begin position="146"/>
        <end position="165"/>
    </location>
</feature>
<dbReference type="Proteomes" id="UP000295066">
    <property type="component" value="Unassembled WGS sequence"/>
</dbReference>
<dbReference type="GO" id="GO:0005886">
    <property type="term" value="C:plasma membrane"/>
    <property type="evidence" value="ECO:0007669"/>
    <property type="project" value="UniProtKB-SubCell"/>
</dbReference>
<feature type="transmembrane region" description="Helical" evidence="8">
    <location>
        <begin position="123"/>
        <end position="140"/>
    </location>
</feature>
<feature type="transmembrane region" description="Helical" evidence="8">
    <location>
        <begin position="397"/>
        <end position="416"/>
    </location>
</feature>
<dbReference type="InterPro" id="IPR050586">
    <property type="entry name" value="CPA3_Na-H_Antiporter_D"/>
</dbReference>
<feature type="transmembrane region" description="Helical" evidence="8">
    <location>
        <begin position="177"/>
        <end position="199"/>
    </location>
</feature>
<evidence type="ECO:0000256" key="2">
    <source>
        <dbReference type="ARBA" id="ARBA00005346"/>
    </source>
</evidence>
<keyword evidence="6 8" id="KW-0472">Membrane</keyword>
<dbReference type="PANTHER" id="PTHR42703">
    <property type="entry name" value="NADH DEHYDROGENASE"/>
    <property type="match status" value="1"/>
</dbReference>
<feature type="transmembrane region" description="Helical" evidence="8">
    <location>
        <begin position="428"/>
        <end position="451"/>
    </location>
</feature>
<dbReference type="PRINTS" id="PR01434">
    <property type="entry name" value="NADHDHGNASE5"/>
</dbReference>
<sequence>MNWNEHLPALLLIIPLFGAFLAPVCSMGGKLARNILLVAATFLTLLVAFLLWRSVLASGIQYYVMGGESFRLALPSGMALPVRIILEVDAFSAFMVLCGAIASFAGALFSVNYMSRFSGLSRFASLYLLLTTGMLGMMVTGDMFNFFIFIEISSIASFGLIAFWRDKPSAIEASFKYALISQVGSMMILIAAGSLYGKYNALNMAALGSVLTMGTMEKLALVFLVGSLAMKCGTFPMHMWLPDAYAEAPTGVTCLLVAVSQASLYGLMRVCFSIYGVAMGSTFVPWMIIIFGLASMFFGVTMAVVQHEIKRLIGYHSVSQVGYMLLGLGVGMLVLGDPRGMADFGFTAIKGGVFHIFNYTMYKALLFLAAGAVYYATGKRDLNDLGGLARKMPYTTFMFVIAAAAISGLPPFNGFVSKLLIYESSFAVHPSLAVVALVTSVLTLASFVKVFQTAFLGPEKNSLLHVREVPPAMLAGMAVLTVAVLGATLFPSWTLSNLVEPAARALVDQSGYIGAIMGGGM</sequence>
<feature type="transmembrane region" description="Helical" evidence="8">
    <location>
        <begin position="253"/>
        <end position="277"/>
    </location>
</feature>
<feature type="domain" description="NADH:quinone oxidoreductase/Mrp antiporter transmembrane" evidence="9">
    <location>
        <begin position="141"/>
        <end position="443"/>
    </location>
</feature>
<evidence type="ECO:0000256" key="8">
    <source>
        <dbReference type="SAM" id="Phobius"/>
    </source>
</evidence>
<dbReference type="InterPro" id="IPR001750">
    <property type="entry name" value="ND/Mrp_TM"/>
</dbReference>
<evidence type="ECO:0000259" key="9">
    <source>
        <dbReference type="Pfam" id="PF00361"/>
    </source>
</evidence>
<reference evidence="10 11" key="1">
    <citation type="submission" date="2019-03" db="EMBL/GenBank/DDBJ databases">
        <title>Genomic Encyclopedia of Type Strains, Phase IV (KMG-IV): sequencing the most valuable type-strain genomes for metagenomic binning, comparative biology and taxonomic classification.</title>
        <authorList>
            <person name="Goeker M."/>
        </authorList>
    </citation>
    <scope>NUCLEOTIDE SEQUENCE [LARGE SCALE GENOMIC DNA]</scope>
    <source>
        <strain evidence="10 11">DSM 25964</strain>
    </source>
</reference>
<protein>
    <submittedName>
        <fullName evidence="10">Multicomponent Na+:H+ antiporter subunit D</fullName>
    </submittedName>
</protein>
<dbReference type="OrthoDB" id="9807568at2"/>
<dbReference type="PANTHER" id="PTHR42703:SF1">
    <property type="entry name" value="NA(+)_H(+) ANTIPORTER SUBUNIT D1"/>
    <property type="match status" value="1"/>
</dbReference>
<evidence type="ECO:0000313" key="11">
    <source>
        <dbReference type="Proteomes" id="UP000295066"/>
    </source>
</evidence>
<evidence type="ECO:0000313" key="10">
    <source>
        <dbReference type="EMBL" id="TDY56728.1"/>
    </source>
</evidence>
<feature type="transmembrane region" description="Helical" evidence="8">
    <location>
        <begin position="317"/>
        <end position="336"/>
    </location>
</feature>
<keyword evidence="4 7" id="KW-0812">Transmembrane</keyword>
<comment type="similarity">
    <text evidence="2">Belongs to the CPA3 antiporters (TC 2.A.63) subunit D family.</text>
</comment>
<dbReference type="AlphaFoldDB" id="A0A4R8M203"/>
<feature type="transmembrane region" description="Helical" evidence="8">
    <location>
        <begin position="283"/>
        <end position="305"/>
    </location>
</feature>
<dbReference type="RefSeq" id="WP_133958411.1">
    <property type="nucleotide sequence ID" value="NZ_SORI01000017.1"/>
</dbReference>
<dbReference type="Pfam" id="PF00361">
    <property type="entry name" value="Proton_antipo_M"/>
    <property type="match status" value="1"/>
</dbReference>